<sequence length="2816" mass="313686">MPEPFKQTAHVPNAIKNILENYPLLDGPLRELLQNSDDARATKQQIFILDRRNHSISALVGPEYIQYQQSPALIAYNDAYFEGKDWQSLKSIFDSSKTDDTDAFGQFGQGFRCVYHLTDCPQIFSGSTLALLNLPEGTTLNTSIPSDAAFTSHITAFGGLPGVPYPPSFATDPKTTESSNAENHPRVLGTVIRLPLRTKKTPKSLSTQCPTPEKINQLFDEFVKYDLECTLLFLKNVRRIEMYEVLGDGAENVREVCSVEVKEGKREGGGVGQGPRGEYTTERCVIESCVTLPADAPGHGRLGTPTPTHMPVTRASGSLTRITTTTWRTLECPFNDPPSGAILGRIPREYNPAEEMQRRKLNQCVRVAAPISFVTASATANASASTAAAYGVGYWRSGRLFSGLPLPRSNNKNWPIHVDARFAIPPSRQNIRSSLEGGFIGEWNSTLFTAFIPQAWTFLLHTLAREDKVKDIFEYWPPPGGPTDYIAPADGGSATRGAGAGGSGRSQGMLQTVFDCIVIAKPAVWPIYVAVPPPTPLSPSRLTSITPTPAYPQPIISTSPQASSPAPPPEFMELGNIRIAREDTHFPDLRNALADCGVRFTKPPMHFKNLIEGCKKRRFEFLEAQNVHKELLKNVDAVERAISATPKYAMSILDFLLKGQDIHFLVGLPLLKNVEGQYITLQRLATPSSAAIKQTLHPLLDAHSALLFKDCDPNAIALNELPHSIASVVKTKGPGVLNIVELTAEKVVSYLISDIRWTTVPLPALLPSSPTSPTPSSLTSSESTQYLAKFFSWLASQPFASSFLQIPEIRQLYIVPTHFGLKRIEDSVFDTVPMALGKCLRALGIGLLDLAIGRSARTFLADTGGVLKKVGDVKGVLDGAHSSGVLVNATATRGSDTAATSLGLTCLEWRSLHDYFVHWTRADQLNEEERRKLRLLPIYPLLDPTSLGTPTPLPGPIPDNKHVMGVNTVDILPIIDDRVFLDLRGFSTASYGILSLLDPSSSNAKPLTNTELLDLSVRNFGSQPPEIRVSIVTYAAKHEKKVPRGILERLWEKPIIMCRDGVERTPGEVVDPKATAGVGDIIATCARVDVDVDAGKVFYKYLPRLEGRADEEIMKGLRRLPICPLRTTLDQEMLLEVTAWISRNGDKPEASEVSRKLFRMLAMNPVYGEFVKAIPRGVRWIVTNLGLKASDECRDRNAQFALCDEVYALVDEDIHMTDVLRSILGWTQKLSHVVLFDQLDVTLRKGGDYTKVREIVNAIGSEELSEEVLNKLRGVLGEREWVPTKAGGLVRPENAVLEHAVDEAGFIEVSFNAAAYPKVVEFLRRMGVQDRPVTGVVLSRIGEFALDGLDERQLQSIVKLLALLPDNLSEEEASLIRVPDVDGRMRRVSDLHFNDTNMAANHLPREGTRAISHPYITKSLARKLRIEPLAKQLSKFSGYMGESFATSIRSVLKDYNETQMLIEMLANAADAGARRFIVILDEMPSSSEHLISPNLAAFQLSPALLVYNDARFTEDDFEGLCHTGEGSKRHKGHTIGQFGRGALTMFHLTEFPMLVSSGRAIFIDPSMNNLPDLPRNANNQRMDLDVLQRFYPGHLDFIKSLGGLLGYNGQDSMSFPGTMFRLPLKETDHIGATPHATWSTRDVRERILAPFKIDARSCLLFTQLESIQAYVRTREGDLEELWSFEATRPGTSGIDGDFQRRMVQTTEAHQREELWQTVSYIVPDRIIPRPWASALIAQHNLRHPKVELAALIRPEEAEYEEYHQKSVLFSTMPLAESVRLPVHCSATFITTSDRRHIRLQLDNDTSDQSKYNEWLLEEIVPQVYLYLLEFLLDDPGAPNHHFWPINESTPVDKIIVPALYERHLKHSNRRLFETTFPPQHHLRSSEIFILPSDSPVRPVVAFLSPENVAIYSEPFLSRITDDAGVPSVSPEFLRGEILKDPERLTRAFIGEQSQLSLEVLNDLLKFFLENDPPQLLGLPLLPLEDRSLANFANPRSGEPVYYVWKGQYLPGQVLANPRRLVKLDFEGDMLLNGDFNVEELKSGSMASLIEEIFPKRPDIEGSQWQQFISNFWDNFLQLQLEVKDIMEFPLVPTLSPDRYISLKVCKEGEVPIVSSLVPTLVCECLARLGVPIVSSSSPPCPPQLAHILQDENQFPRLRMPDILRGIDNIDPQVLSREFLALQTEVGEGFAGFSDWIKRVLFQDVPPRLVTTARSLPVWDAYDRHGVHTAVTAQRLIMLPEGLDEEIVAPYIDQRQIVIISPGMRMIFGLALKRLNVPLLSYHDLLALVELRLPQSMPDPDRRQEYRVFVEAILDSAPNMVGLQLLQLPSASPPFELQLVGRFYAREEGFFRLAFPEGSHHFVAPEFTDLEGKLGSLRRMQGIDLEVFVECVQSIDNNSSEEGGAMAFDILNDRLPSELINAVLRDPHQWNTISETEFVPRESGGLWRPGDGTEAGAEGTGLNVSQYVQRPFAELVALRDIVRQEYVSIAWSQRAVPRRALTEQLKRADPGLGCPSVGEVINHLRVLVFQVVPDHPNDPAVLSDLVATYRYLNEKAEESATDLADLREEALFLNVDNPREAGVNWVWEAPANLSFDVRDVGNFKSVRRFIHSYASLLVAAGALEVNHPPGRSASSATTTVDLGRMDGVRRKYEEMRRNTKLVDVKFVTRDDNPDDPLLGHRSFLAAHSDHFQQVFCSDFSEGQPASPEAPVELRVPGSSRACVALILEYIYTGIVPLSTPIGVLLDGLKLSKYWSIPELVECIQDCIIEGRLVDPNNLTTIQDAARAEDLVRLTEHCEEYAARNTEYISRANSQPNQ</sequence>
<dbReference type="OrthoDB" id="1262810at2759"/>
<name>A0A9P5X636_9AGAR</name>
<dbReference type="InterPro" id="IPR000210">
    <property type="entry name" value="BTB/POZ_dom"/>
</dbReference>
<evidence type="ECO:0000313" key="3">
    <source>
        <dbReference type="Proteomes" id="UP000807342"/>
    </source>
</evidence>
<dbReference type="InterPro" id="IPR058210">
    <property type="entry name" value="SACS/Nov_dom"/>
</dbReference>
<dbReference type="Pfam" id="PF00651">
    <property type="entry name" value="BTB"/>
    <property type="match status" value="1"/>
</dbReference>
<dbReference type="PANTHER" id="PTHR15600">
    <property type="entry name" value="SACSIN"/>
    <property type="match status" value="1"/>
</dbReference>
<dbReference type="SMART" id="SM00225">
    <property type="entry name" value="BTB"/>
    <property type="match status" value="1"/>
</dbReference>
<feature type="domain" description="BTB" evidence="1">
    <location>
        <begin position="2661"/>
        <end position="2738"/>
    </location>
</feature>
<evidence type="ECO:0000313" key="2">
    <source>
        <dbReference type="EMBL" id="KAF9445202.1"/>
    </source>
</evidence>
<dbReference type="EMBL" id="MU151317">
    <property type="protein sequence ID" value="KAF9445202.1"/>
    <property type="molecule type" value="Genomic_DNA"/>
</dbReference>
<dbReference type="PROSITE" id="PS50097">
    <property type="entry name" value="BTB"/>
    <property type="match status" value="1"/>
</dbReference>
<dbReference type="Pfam" id="PF25794">
    <property type="entry name" value="SACS"/>
    <property type="match status" value="2"/>
</dbReference>
<dbReference type="PANTHER" id="PTHR15600:SF42">
    <property type="entry name" value="SACSIN"/>
    <property type="match status" value="1"/>
</dbReference>
<dbReference type="GO" id="GO:0030544">
    <property type="term" value="F:Hsp70 protein binding"/>
    <property type="evidence" value="ECO:0007669"/>
    <property type="project" value="TreeGrafter"/>
</dbReference>
<evidence type="ECO:0000259" key="1">
    <source>
        <dbReference type="PROSITE" id="PS50097"/>
    </source>
</evidence>
<dbReference type="InterPro" id="IPR052972">
    <property type="entry name" value="Sacsin_chaperone_reg"/>
</dbReference>
<dbReference type="CDD" id="cd18186">
    <property type="entry name" value="BTB_POZ_ZBTB_KLHL-like"/>
    <property type="match status" value="1"/>
</dbReference>
<comment type="caution">
    <text evidence="2">The sequence shown here is derived from an EMBL/GenBank/DDBJ whole genome shotgun (WGS) entry which is preliminary data.</text>
</comment>
<organism evidence="2 3">
    <name type="scientific">Macrolepiota fuliginosa MF-IS2</name>
    <dbReference type="NCBI Taxonomy" id="1400762"/>
    <lineage>
        <taxon>Eukaryota</taxon>
        <taxon>Fungi</taxon>
        <taxon>Dikarya</taxon>
        <taxon>Basidiomycota</taxon>
        <taxon>Agaricomycotina</taxon>
        <taxon>Agaricomycetes</taxon>
        <taxon>Agaricomycetidae</taxon>
        <taxon>Agaricales</taxon>
        <taxon>Agaricineae</taxon>
        <taxon>Agaricaceae</taxon>
        <taxon>Macrolepiota</taxon>
    </lineage>
</organism>
<gene>
    <name evidence="2" type="ORF">P691DRAFT_676124</name>
</gene>
<keyword evidence="3" id="KW-1185">Reference proteome</keyword>
<accession>A0A9P5X636</accession>
<reference evidence="2" key="1">
    <citation type="submission" date="2020-11" db="EMBL/GenBank/DDBJ databases">
        <authorList>
            <consortium name="DOE Joint Genome Institute"/>
            <person name="Ahrendt S."/>
            <person name="Riley R."/>
            <person name="Andreopoulos W."/>
            <person name="Labutti K."/>
            <person name="Pangilinan J."/>
            <person name="Ruiz-Duenas F.J."/>
            <person name="Barrasa J.M."/>
            <person name="Sanchez-Garcia M."/>
            <person name="Camarero S."/>
            <person name="Miyauchi S."/>
            <person name="Serrano A."/>
            <person name="Linde D."/>
            <person name="Babiker R."/>
            <person name="Drula E."/>
            <person name="Ayuso-Fernandez I."/>
            <person name="Pacheco R."/>
            <person name="Padilla G."/>
            <person name="Ferreira P."/>
            <person name="Barriuso J."/>
            <person name="Kellner H."/>
            <person name="Castanera R."/>
            <person name="Alfaro M."/>
            <person name="Ramirez L."/>
            <person name="Pisabarro A.G."/>
            <person name="Kuo A."/>
            <person name="Tritt A."/>
            <person name="Lipzen A."/>
            <person name="He G."/>
            <person name="Yan M."/>
            <person name="Ng V."/>
            <person name="Cullen D."/>
            <person name="Martin F."/>
            <person name="Rosso M.-N."/>
            <person name="Henrissat B."/>
            <person name="Hibbett D."/>
            <person name="Martinez A.T."/>
            <person name="Grigoriev I.V."/>
        </authorList>
    </citation>
    <scope>NUCLEOTIDE SEQUENCE</scope>
    <source>
        <strain evidence="2">MF-IS2</strain>
    </source>
</reference>
<dbReference type="Proteomes" id="UP000807342">
    <property type="component" value="Unassembled WGS sequence"/>
</dbReference>
<dbReference type="InterPro" id="IPR011333">
    <property type="entry name" value="SKP1/BTB/POZ_sf"/>
</dbReference>
<dbReference type="InterPro" id="IPR036890">
    <property type="entry name" value="HATPase_C_sf"/>
</dbReference>
<dbReference type="SUPFAM" id="SSF55874">
    <property type="entry name" value="ATPase domain of HSP90 chaperone/DNA topoisomerase II/histidine kinase"/>
    <property type="match status" value="2"/>
</dbReference>
<proteinExistence type="predicted"/>
<dbReference type="Gene3D" id="3.30.710.10">
    <property type="entry name" value="Potassium Channel Kv1.1, Chain A"/>
    <property type="match status" value="1"/>
</dbReference>
<dbReference type="SUPFAM" id="SSF54695">
    <property type="entry name" value="POZ domain"/>
    <property type="match status" value="1"/>
</dbReference>
<protein>
    <recommendedName>
        <fullName evidence="1">BTB domain-containing protein</fullName>
    </recommendedName>
</protein>
<dbReference type="NCBIfam" id="NF047352">
    <property type="entry name" value="P_loop_sacsin"/>
    <property type="match status" value="1"/>
</dbReference>